<evidence type="ECO:0000313" key="2">
    <source>
        <dbReference type="EMBL" id="SHJ48706.1"/>
    </source>
</evidence>
<protein>
    <recommendedName>
        <fullName evidence="4">Lipoprotein</fullName>
    </recommendedName>
</protein>
<dbReference type="AlphaFoldDB" id="A0A1M6JPY2"/>
<organism evidence="2 3">
    <name type="scientific">Paramaledivibacter caminithermalis (strain DSM 15212 / CIP 107654 / DViRD3)</name>
    <name type="common">Clostridium caminithermale</name>
    <dbReference type="NCBI Taxonomy" id="1121301"/>
    <lineage>
        <taxon>Bacteria</taxon>
        <taxon>Bacillati</taxon>
        <taxon>Bacillota</taxon>
        <taxon>Clostridia</taxon>
        <taxon>Peptostreptococcales</taxon>
        <taxon>Caminicellaceae</taxon>
        <taxon>Paramaledivibacter</taxon>
    </lineage>
</organism>
<gene>
    <name evidence="2" type="ORF">SAMN02745912_00087</name>
</gene>
<evidence type="ECO:0008006" key="4">
    <source>
        <dbReference type="Google" id="ProtNLM"/>
    </source>
</evidence>
<dbReference type="Proteomes" id="UP000184465">
    <property type="component" value="Unassembled WGS sequence"/>
</dbReference>
<feature type="signal peptide" evidence="1">
    <location>
        <begin position="1"/>
        <end position="21"/>
    </location>
</feature>
<sequence>MSKIKFIIIFLAIGLCSCATINIDKIETDENMSNIDIELFMNIDKLAIDFIELEEIEGDELKSYSIKENYDFDCDGKKDLVNFLIKFRGSRLNKSVLQINDSFIEYEFHNPYEIYVIDLDTKDKFVEFTIHDDGPSGDSSFTFFRYTGKKILLLGQVTGYPKLDGNGHMITSSANFVSPAIIFEIAEVTGSNIIYTVIDHTKYLNKEYKVCYDFNAYFKEYDTIPKNFMPAYDIEETLIAKDSIIKIKHIELEGSVPCWYEVELDDGINGILYFWLGD</sequence>
<name>A0A1M6JPY2_PARC5</name>
<dbReference type="STRING" id="1121301.SAMN02745912_00087"/>
<dbReference type="OrthoDB" id="2046805at2"/>
<keyword evidence="3" id="KW-1185">Reference proteome</keyword>
<keyword evidence="1" id="KW-0732">Signal</keyword>
<proteinExistence type="predicted"/>
<dbReference type="EMBL" id="FRAG01000001">
    <property type="protein sequence ID" value="SHJ48706.1"/>
    <property type="molecule type" value="Genomic_DNA"/>
</dbReference>
<evidence type="ECO:0000256" key="1">
    <source>
        <dbReference type="SAM" id="SignalP"/>
    </source>
</evidence>
<evidence type="ECO:0000313" key="3">
    <source>
        <dbReference type="Proteomes" id="UP000184465"/>
    </source>
</evidence>
<dbReference type="RefSeq" id="WP_073146344.1">
    <property type="nucleotide sequence ID" value="NZ_FRAG01000001.1"/>
</dbReference>
<feature type="chain" id="PRO_5039383722" description="Lipoprotein" evidence="1">
    <location>
        <begin position="22"/>
        <end position="278"/>
    </location>
</feature>
<reference evidence="3" key="1">
    <citation type="submission" date="2016-11" db="EMBL/GenBank/DDBJ databases">
        <authorList>
            <person name="Varghese N."/>
            <person name="Submissions S."/>
        </authorList>
    </citation>
    <scope>NUCLEOTIDE SEQUENCE [LARGE SCALE GENOMIC DNA]</scope>
    <source>
        <strain evidence="3">DSM 15212 / CIP 107654 / DViRD3</strain>
    </source>
</reference>
<accession>A0A1M6JPY2</accession>
<dbReference type="PROSITE" id="PS51257">
    <property type="entry name" value="PROKAR_LIPOPROTEIN"/>
    <property type="match status" value="1"/>
</dbReference>